<feature type="domain" description="Major facilitator superfamily (MFS) profile" evidence="6">
    <location>
        <begin position="30"/>
        <end position="475"/>
    </location>
</feature>
<keyword evidence="3 5" id="KW-1133">Transmembrane helix</keyword>
<feature type="transmembrane region" description="Helical" evidence="5">
    <location>
        <begin position="452"/>
        <end position="471"/>
    </location>
</feature>
<feature type="transmembrane region" description="Helical" evidence="5">
    <location>
        <begin position="285"/>
        <end position="306"/>
    </location>
</feature>
<feature type="transmembrane region" description="Helical" evidence="5">
    <location>
        <begin position="126"/>
        <end position="144"/>
    </location>
</feature>
<evidence type="ECO:0000256" key="5">
    <source>
        <dbReference type="SAM" id="Phobius"/>
    </source>
</evidence>
<dbReference type="AlphaFoldDB" id="A0A6J7P7G7"/>
<dbReference type="CDD" id="cd17321">
    <property type="entry name" value="MFS_MMR_MDR_like"/>
    <property type="match status" value="1"/>
</dbReference>
<dbReference type="PROSITE" id="PS00216">
    <property type="entry name" value="SUGAR_TRANSPORT_1"/>
    <property type="match status" value="1"/>
</dbReference>
<feature type="transmembrane region" description="Helical" evidence="5">
    <location>
        <begin position="427"/>
        <end position="446"/>
    </location>
</feature>
<feature type="transmembrane region" description="Helical" evidence="5">
    <location>
        <begin position="156"/>
        <end position="179"/>
    </location>
</feature>
<gene>
    <name evidence="7" type="ORF">UFOPK3954_01632</name>
</gene>
<evidence type="ECO:0000256" key="4">
    <source>
        <dbReference type="ARBA" id="ARBA00023136"/>
    </source>
</evidence>
<evidence type="ECO:0000256" key="2">
    <source>
        <dbReference type="ARBA" id="ARBA00022692"/>
    </source>
</evidence>
<dbReference type="PANTHER" id="PTHR42718">
    <property type="entry name" value="MAJOR FACILITATOR SUPERFAMILY MULTIDRUG TRANSPORTER MFSC"/>
    <property type="match status" value="1"/>
</dbReference>
<dbReference type="Pfam" id="PF07690">
    <property type="entry name" value="MFS_1"/>
    <property type="match status" value="1"/>
</dbReference>
<name>A0A6J7P7G7_9ZZZZ</name>
<feature type="transmembrane region" description="Helical" evidence="5">
    <location>
        <begin position="67"/>
        <end position="85"/>
    </location>
</feature>
<reference evidence="7" key="1">
    <citation type="submission" date="2020-05" db="EMBL/GenBank/DDBJ databases">
        <authorList>
            <person name="Chiriac C."/>
            <person name="Salcher M."/>
            <person name="Ghai R."/>
            <person name="Kavagutti S V."/>
        </authorList>
    </citation>
    <scope>NUCLEOTIDE SEQUENCE</scope>
</reference>
<dbReference type="PANTHER" id="PTHR42718:SF48">
    <property type="entry name" value="CONSERVED TWO-DOMAIN MEMBRANE PROTEIN-RELATED"/>
    <property type="match status" value="1"/>
</dbReference>
<accession>A0A6J7P7G7</accession>
<evidence type="ECO:0000256" key="3">
    <source>
        <dbReference type="ARBA" id="ARBA00022989"/>
    </source>
</evidence>
<keyword evidence="4 5" id="KW-0472">Membrane</keyword>
<evidence type="ECO:0000256" key="1">
    <source>
        <dbReference type="ARBA" id="ARBA00004141"/>
    </source>
</evidence>
<keyword evidence="2 5" id="KW-0812">Transmembrane</keyword>
<feature type="transmembrane region" description="Helical" evidence="5">
    <location>
        <begin position="185"/>
        <end position="205"/>
    </location>
</feature>
<dbReference type="InterPro" id="IPR020846">
    <property type="entry name" value="MFS_dom"/>
</dbReference>
<feature type="transmembrane region" description="Helical" evidence="5">
    <location>
        <begin position="27"/>
        <end position="47"/>
    </location>
</feature>
<feature type="transmembrane region" description="Helical" evidence="5">
    <location>
        <begin position="351"/>
        <end position="368"/>
    </location>
</feature>
<evidence type="ECO:0000313" key="7">
    <source>
        <dbReference type="EMBL" id="CAB4999123.1"/>
    </source>
</evidence>
<feature type="transmembrane region" description="Helical" evidence="5">
    <location>
        <begin position="380"/>
        <end position="406"/>
    </location>
</feature>
<sequence>MAEGELLVPGVEQGQRKRSVEPIPREAWYALFLTSCAQFFVSFDATALNVAFPSIESSFADVPRTTLAWVLTSYSIGTASLLLLAGRLADLFGRKRVFLIGIATFAVGSLAAGLAPHVGLLIGARAVQSVGGALMLPTSLALALPGFPASRRSLAVSIWGSFAALAGGIGPPAGAGLIALGGWRAIFFLNIPVVVIVVLLGRKYLKESSEPQSGIRLDFVSVPLGSIALAALTLGVLEGDHWGWTSWKVLACFFGAVGMFVIVVMRSRVHPQPLLDLALFRRRRFSGAAVTTLIFNMPVSGFWFATPLFMQTVWKYSVLKSGLALIPTPIVVFAAANLSGRMSDKGMIKRMVNGGVLLVIGAGVGMYFSLGATPNYWVGYFPFAVLYGLGLGLAWSTITAASLIGVEPQRFGAANGTITTFRTFGSAIGVSMVIAVSGSAGVTGSVAAFHRVYLTISLVFFLVLAVWFFAYPKDEKRQ</sequence>
<dbReference type="EMBL" id="CAFBON010000183">
    <property type="protein sequence ID" value="CAB4999123.1"/>
    <property type="molecule type" value="Genomic_DNA"/>
</dbReference>
<dbReference type="InterPro" id="IPR005829">
    <property type="entry name" value="Sugar_transporter_CS"/>
</dbReference>
<comment type="subcellular location">
    <subcellularLocation>
        <location evidence="1">Membrane</location>
        <topology evidence="1">Multi-pass membrane protein</topology>
    </subcellularLocation>
</comment>
<organism evidence="7">
    <name type="scientific">freshwater metagenome</name>
    <dbReference type="NCBI Taxonomy" id="449393"/>
    <lineage>
        <taxon>unclassified sequences</taxon>
        <taxon>metagenomes</taxon>
        <taxon>ecological metagenomes</taxon>
    </lineage>
</organism>
<evidence type="ECO:0000259" key="6">
    <source>
        <dbReference type="PROSITE" id="PS50850"/>
    </source>
</evidence>
<dbReference type="InterPro" id="IPR011701">
    <property type="entry name" value="MFS"/>
</dbReference>
<dbReference type="Gene3D" id="1.20.1720.10">
    <property type="entry name" value="Multidrug resistance protein D"/>
    <property type="match status" value="1"/>
</dbReference>
<feature type="transmembrane region" description="Helical" evidence="5">
    <location>
        <begin position="217"/>
        <end position="237"/>
    </location>
</feature>
<feature type="transmembrane region" description="Helical" evidence="5">
    <location>
        <begin position="243"/>
        <end position="264"/>
    </location>
</feature>
<feature type="transmembrane region" description="Helical" evidence="5">
    <location>
        <begin position="97"/>
        <end position="120"/>
    </location>
</feature>
<dbReference type="GO" id="GO:0022857">
    <property type="term" value="F:transmembrane transporter activity"/>
    <property type="evidence" value="ECO:0007669"/>
    <property type="project" value="InterPro"/>
</dbReference>
<dbReference type="InterPro" id="IPR036259">
    <property type="entry name" value="MFS_trans_sf"/>
</dbReference>
<protein>
    <submittedName>
        <fullName evidence="7">Unannotated protein</fullName>
    </submittedName>
</protein>
<proteinExistence type="predicted"/>
<feature type="transmembrane region" description="Helical" evidence="5">
    <location>
        <begin position="318"/>
        <end position="339"/>
    </location>
</feature>
<dbReference type="Gene3D" id="1.20.1250.20">
    <property type="entry name" value="MFS general substrate transporter like domains"/>
    <property type="match status" value="1"/>
</dbReference>
<dbReference type="PROSITE" id="PS50850">
    <property type="entry name" value="MFS"/>
    <property type="match status" value="1"/>
</dbReference>
<dbReference type="GO" id="GO:0016020">
    <property type="term" value="C:membrane"/>
    <property type="evidence" value="ECO:0007669"/>
    <property type="project" value="UniProtKB-SubCell"/>
</dbReference>
<dbReference type="SUPFAM" id="SSF103473">
    <property type="entry name" value="MFS general substrate transporter"/>
    <property type="match status" value="2"/>
</dbReference>